<dbReference type="EMBL" id="FNCC01000033">
    <property type="protein sequence ID" value="SDH59779.1"/>
    <property type="molecule type" value="Genomic_DNA"/>
</dbReference>
<dbReference type="RefSeq" id="WP_176947162.1">
    <property type="nucleotide sequence ID" value="NZ_FNCC01000033.1"/>
</dbReference>
<evidence type="ECO:0000313" key="2">
    <source>
        <dbReference type="Proteomes" id="UP000199623"/>
    </source>
</evidence>
<proteinExistence type="predicted"/>
<reference evidence="2" key="1">
    <citation type="submission" date="2016-10" db="EMBL/GenBank/DDBJ databases">
        <authorList>
            <person name="Varghese N."/>
            <person name="Submissions S."/>
        </authorList>
    </citation>
    <scope>NUCLEOTIDE SEQUENCE [LARGE SCALE GENOMIC DNA]</scope>
    <source>
        <strain evidence="2">CGMCC 4.3506</strain>
    </source>
</reference>
<dbReference type="Pfam" id="PF02482">
    <property type="entry name" value="Ribosomal_S30AE"/>
    <property type="match status" value="1"/>
</dbReference>
<dbReference type="Gene3D" id="3.30.160.100">
    <property type="entry name" value="Ribosome hibernation promotion factor-like"/>
    <property type="match status" value="1"/>
</dbReference>
<name>A0A1G8DQQ1_9PSEU</name>
<dbReference type="InterPro" id="IPR036567">
    <property type="entry name" value="RHF-like"/>
</dbReference>
<dbReference type="Proteomes" id="UP000199623">
    <property type="component" value="Unassembled WGS sequence"/>
</dbReference>
<organism evidence="1 2">
    <name type="scientific">Lentzea fradiae</name>
    <dbReference type="NCBI Taxonomy" id="200378"/>
    <lineage>
        <taxon>Bacteria</taxon>
        <taxon>Bacillati</taxon>
        <taxon>Actinomycetota</taxon>
        <taxon>Actinomycetes</taxon>
        <taxon>Pseudonocardiales</taxon>
        <taxon>Pseudonocardiaceae</taxon>
        <taxon>Lentzea</taxon>
    </lineage>
</organism>
<protein>
    <submittedName>
        <fullName evidence="1">Putative sigma-54 modulation protein</fullName>
    </submittedName>
</protein>
<dbReference type="InterPro" id="IPR003489">
    <property type="entry name" value="RHF/RaiA"/>
</dbReference>
<evidence type="ECO:0000313" key="1">
    <source>
        <dbReference type="EMBL" id="SDH59779.1"/>
    </source>
</evidence>
<keyword evidence="2" id="KW-1185">Reference proteome</keyword>
<dbReference type="STRING" id="200378.SAMN05216553_13318"/>
<sequence>MNNAGATVIGNVVVELADKVPAAARQYAHDKIAPLARYAPEPTEFAHVRLMADGPRAIAVHVNLDVNGTPVVARTEAPTFEEAVDHAHDQLQNQLVKMRD</sequence>
<accession>A0A1G8DQQ1</accession>
<dbReference type="AlphaFoldDB" id="A0A1G8DQQ1"/>
<dbReference type="SUPFAM" id="SSF69754">
    <property type="entry name" value="Ribosome binding protein Y (YfiA homologue)"/>
    <property type="match status" value="1"/>
</dbReference>
<gene>
    <name evidence="1" type="ORF">SAMN05216553_13318</name>
</gene>